<evidence type="ECO:0000313" key="3">
    <source>
        <dbReference type="Proteomes" id="UP001148614"/>
    </source>
</evidence>
<dbReference type="EMBL" id="JANPWZ010000241">
    <property type="protein sequence ID" value="KAJ3578238.1"/>
    <property type="molecule type" value="Genomic_DNA"/>
</dbReference>
<proteinExistence type="predicted"/>
<keyword evidence="3" id="KW-1185">Reference proteome</keyword>
<dbReference type="AlphaFoldDB" id="A0A9W8NJE7"/>
<comment type="caution">
    <text evidence="2">The sequence shown here is derived from an EMBL/GenBank/DDBJ whole genome shotgun (WGS) entry which is preliminary data.</text>
</comment>
<feature type="compositionally biased region" description="Low complexity" evidence="1">
    <location>
        <begin position="12"/>
        <end position="28"/>
    </location>
</feature>
<feature type="region of interest" description="Disordered" evidence="1">
    <location>
        <begin position="71"/>
        <end position="111"/>
    </location>
</feature>
<evidence type="ECO:0000313" key="2">
    <source>
        <dbReference type="EMBL" id="KAJ3578238.1"/>
    </source>
</evidence>
<accession>A0A9W8NJE7</accession>
<gene>
    <name evidence="2" type="ORF">NPX13_g2325</name>
</gene>
<dbReference type="Proteomes" id="UP001148614">
    <property type="component" value="Unassembled WGS sequence"/>
</dbReference>
<feature type="compositionally biased region" description="Basic residues" evidence="1">
    <location>
        <begin position="92"/>
        <end position="102"/>
    </location>
</feature>
<evidence type="ECO:0000256" key="1">
    <source>
        <dbReference type="SAM" id="MobiDB-lite"/>
    </source>
</evidence>
<protein>
    <submittedName>
        <fullName evidence="2">Uncharacterized protein</fullName>
    </submittedName>
</protein>
<sequence length="111" mass="11705">MTGSGEGLARNTTTATITTTTTTTAAAAAPAAVETGYVGNLTPDQEKKLQQLWRLLLAAFDFDGSRLYHHADEESTTLPPPSQESKGSSRPQTKKSKSKGKGKNSEKHGSA</sequence>
<organism evidence="2 3">
    <name type="scientific">Xylaria arbuscula</name>
    <dbReference type="NCBI Taxonomy" id="114810"/>
    <lineage>
        <taxon>Eukaryota</taxon>
        <taxon>Fungi</taxon>
        <taxon>Dikarya</taxon>
        <taxon>Ascomycota</taxon>
        <taxon>Pezizomycotina</taxon>
        <taxon>Sordariomycetes</taxon>
        <taxon>Xylariomycetidae</taxon>
        <taxon>Xylariales</taxon>
        <taxon>Xylariaceae</taxon>
        <taxon>Xylaria</taxon>
    </lineage>
</organism>
<reference evidence="2" key="1">
    <citation type="submission" date="2022-07" db="EMBL/GenBank/DDBJ databases">
        <title>Genome Sequence of Xylaria arbuscula.</title>
        <authorList>
            <person name="Buettner E."/>
        </authorList>
    </citation>
    <scope>NUCLEOTIDE SEQUENCE</scope>
    <source>
        <strain evidence="2">VT107</strain>
    </source>
</reference>
<feature type="region of interest" description="Disordered" evidence="1">
    <location>
        <begin position="1"/>
        <end position="28"/>
    </location>
</feature>
<name>A0A9W8NJE7_9PEZI</name>